<reference evidence="7" key="2">
    <citation type="submission" date="2020-05" db="UniProtKB">
        <authorList>
            <consortium name="EnsemblMetazoa"/>
        </authorList>
    </citation>
    <scope>IDENTIFICATION</scope>
    <source>
        <strain evidence="7">MINIMUS1</strain>
    </source>
</reference>
<dbReference type="Gene3D" id="3.30.40.10">
    <property type="entry name" value="Zinc/RING finger domain, C3HC4 (zinc finger)"/>
    <property type="match status" value="1"/>
</dbReference>
<dbReference type="VEuPathDB" id="VectorBase:AMIN000544"/>
<evidence type="ECO:0000256" key="1">
    <source>
        <dbReference type="ARBA" id="ARBA00022723"/>
    </source>
</evidence>
<feature type="compositionally biased region" description="Low complexity" evidence="5">
    <location>
        <begin position="293"/>
        <end position="311"/>
    </location>
</feature>
<dbReference type="SMART" id="SM00184">
    <property type="entry name" value="RING"/>
    <property type="match status" value="1"/>
</dbReference>
<evidence type="ECO:0000259" key="6">
    <source>
        <dbReference type="PROSITE" id="PS50089"/>
    </source>
</evidence>
<feature type="compositionally biased region" description="Gly residues" evidence="5">
    <location>
        <begin position="141"/>
        <end position="170"/>
    </location>
</feature>
<feature type="compositionally biased region" description="Gly residues" evidence="5">
    <location>
        <begin position="248"/>
        <end position="260"/>
    </location>
</feature>
<feature type="compositionally biased region" description="Low complexity" evidence="5">
    <location>
        <begin position="233"/>
        <end position="242"/>
    </location>
</feature>
<evidence type="ECO:0000256" key="4">
    <source>
        <dbReference type="PROSITE-ProRule" id="PRU00175"/>
    </source>
</evidence>
<keyword evidence="1" id="KW-0479">Metal-binding</keyword>
<keyword evidence="3" id="KW-0862">Zinc</keyword>
<dbReference type="Proteomes" id="UP000075920">
    <property type="component" value="Unassembled WGS sequence"/>
</dbReference>
<dbReference type="GO" id="GO:0016567">
    <property type="term" value="P:protein ubiquitination"/>
    <property type="evidence" value="ECO:0007669"/>
    <property type="project" value="TreeGrafter"/>
</dbReference>
<feature type="region of interest" description="Disordered" evidence="5">
    <location>
        <begin position="1"/>
        <end position="315"/>
    </location>
</feature>
<organism evidence="7 8">
    <name type="scientific">Anopheles minimus</name>
    <dbReference type="NCBI Taxonomy" id="112268"/>
    <lineage>
        <taxon>Eukaryota</taxon>
        <taxon>Metazoa</taxon>
        <taxon>Ecdysozoa</taxon>
        <taxon>Arthropoda</taxon>
        <taxon>Hexapoda</taxon>
        <taxon>Insecta</taxon>
        <taxon>Pterygota</taxon>
        <taxon>Neoptera</taxon>
        <taxon>Endopterygota</taxon>
        <taxon>Diptera</taxon>
        <taxon>Nematocera</taxon>
        <taxon>Culicoidea</taxon>
        <taxon>Culicidae</taxon>
        <taxon>Anophelinae</taxon>
        <taxon>Anopheles</taxon>
    </lineage>
</organism>
<dbReference type="FunFam" id="3.30.40.10:FF:000024">
    <property type="entry name" value="RING finger protein 44 isoform X1"/>
    <property type="match status" value="1"/>
</dbReference>
<dbReference type="Pfam" id="PF13639">
    <property type="entry name" value="zf-RING_2"/>
    <property type="match status" value="1"/>
</dbReference>
<evidence type="ECO:0000256" key="3">
    <source>
        <dbReference type="ARBA" id="ARBA00022833"/>
    </source>
</evidence>
<reference evidence="8" key="1">
    <citation type="submission" date="2013-03" db="EMBL/GenBank/DDBJ databases">
        <title>The Genome Sequence of Anopheles minimus MINIMUS1.</title>
        <authorList>
            <consortium name="The Broad Institute Genomics Platform"/>
            <person name="Neafsey D.E."/>
            <person name="Walton C."/>
            <person name="Walker B."/>
            <person name="Young S.K."/>
            <person name="Zeng Q."/>
            <person name="Gargeya S."/>
            <person name="Fitzgerald M."/>
            <person name="Haas B."/>
            <person name="Abouelleil A."/>
            <person name="Allen A.W."/>
            <person name="Alvarado L."/>
            <person name="Arachchi H.M."/>
            <person name="Berlin A.M."/>
            <person name="Chapman S.B."/>
            <person name="Gainer-Dewar J."/>
            <person name="Goldberg J."/>
            <person name="Griggs A."/>
            <person name="Gujja S."/>
            <person name="Hansen M."/>
            <person name="Howarth C."/>
            <person name="Imamovic A."/>
            <person name="Ireland A."/>
            <person name="Larimer J."/>
            <person name="McCowan C."/>
            <person name="Murphy C."/>
            <person name="Pearson M."/>
            <person name="Poon T.W."/>
            <person name="Priest M."/>
            <person name="Roberts A."/>
            <person name="Saif S."/>
            <person name="Shea T."/>
            <person name="Sisk P."/>
            <person name="Sykes S."/>
            <person name="Wortman J."/>
            <person name="Nusbaum C."/>
            <person name="Birren B."/>
        </authorList>
    </citation>
    <scope>NUCLEOTIDE SEQUENCE [LARGE SCALE GENOMIC DNA]</scope>
    <source>
        <strain evidence="8">MINIMUS1</strain>
    </source>
</reference>
<feature type="compositionally biased region" description="Basic residues" evidence="5">
    <location>
        <begin position="558"/>
        <end position="575"/>
    </location>
</feature>
<dbReference type="GO" id="GO:0008270">
    <property type="term" value="F:zinc ion binding"/>
    <property type="evidence" value="ECO:0007669"/>
    <property type="project" value="UniProtKB-KW"/>
</dbReference>
<name>A0A182VR61_9DIPT</name>
<protein>
    <submittedName>
        <fullName evidence="7">RING-type domain-containing protein</fullName>
    </submittedName>
</protein>
<keyword evidence="8" id="KW-1185">Reference proteome</keyword>
<dbReference type="SUPFAM" id="SSF57850">
    <property type="entry name" value="RING/U-box"/>
    <property type="match status" value="1"/>
</dbReference>
<feature type="compositionally biased region" description="Low complexity" evidence="5">
    <location>
        <begin position="171"/>
        <end position="209"/>
    </location>
</feature>
<sequence length="735" mass="79781">MGGNSMQDRNRHTMSASTIDRHSNHFEGPSNSTRGSDLHGGDARSVLSMDSLRNSRDNNGGARERYSPHYHSSGGNGSGPTGGGGNGNQSSSPPYCPVDGIGGNGGIKSDSPSRKRRRVSSRLPSQSPPAAIWEHRRSPRNGGGMMSLMGSGGGNGGANGGGNGSNGGMGNHVMNGHHNLALQQQQQQQQQQQPQSSQSSQQQQQVPPQLLHRDHPQQHHHHQLHHHHHHSQQQHQQQQQQQSHHHANGGGSHLHPGSGGNLAAAIISQLQTHAHHPQGSPPIRRPRFHREQQQQQQQPPQQQQQQPPQQQRPWESLTQVFQQAPAAQAQHQHPASSLMVDINQVPVSLPLGHHHEQLWTYSAGPHISICSGHPAAPHLPPCQVHGVYPQPFAQTCGIGGHFGSYASSAGPALAVPHPPPHQAHYQHPHLAQQVGQRTDGLSLDGLEHPGASPLHLSPLTTHAHHLHGATPQMTQLTAAAQPIYISTEVSAVGSEVPRTGVTPAGTLIPLIANVPQGRNYEILHRTVRRAITAPRRNFARFHWPGPPPPPPPPPPPAHHQHHHPGHHPTHHHRPHAAPPPAALQAHPQPLGHPQPAHVTLSTTSAYSGILLNFLAMFPLSTYGPPDLNSPDSNETENYEALLSLAERLGEAKPRGLARPEIDQLPSYKFNAETHTGDQTSCVVCMCDFEARQILRVLPCSHEFHAKCVDKWLRSNRTCPICRGNASEYFESSEEQ</sequence>
<feature type="compositionally biased region" description="Gly residues" evidence="5">
    <location>
        <begin position="74"/>
        <end position="87"/>
    </location>
</feature>
<dbReference type="PROSITE" id="PS50089">
    <property type="entry name" value="ZF_RING_2"/>
    <property type="match status" value="1"/>
</dbReference>
<keyword evidence="2 4" id="KW-0863">Zinc-finger</keyword>
<dbReference type="PANTHER" id="PTHR46171">
    <property type="entry name" value="GH10160P"/>
    <property type="match status" value="1"/>
</dbReference>
<evidence type="ECO:0000313" key="8">
    <source>
        <dbReference type="Proteomes" id="UP000075920"/>
    </source>
</evidence>
<evidence type="ECO:0000313" key="7">
    <source>
        <dbReference type="EnsemblMetazoa" id="AMIN000544-PA"/>
    </source>
</evidence>
<evidence type="ECO:0000256" key="2">
    <source>
        <dbReference type="ARBA" id="ARBA00022771"/>
    </source>
</evidence>
<dbReference type="GO" id="GO:0061630">
    <property type="term" value="F:ubiquitin protein ligase activity"/>
    <property type="evidence" value="ECO:0007669"/>
    <property type="project" value="TreeGrafter"/>
</dbReference>
<feature type="region of interest" description="Disordered" evidence="5">
    <location>
        <begin position="539"/>
        <end position="598"/>
    </location>
</feature>
<feature type="compositionally biased region" description="Basic residues" evidence="5">
    <location>
        <begin position="218"/>
        <end position="232"/>
    </location>
</feature>
<dbReference type="InterPro" id="IPR013083">
    <property type="entry name" value="Znf_RING/FYVE/PHD"/>
</dbReference>
<dbReference type="EnsemblMetazoa" id="AMIN000544-RA">
    <property type="protein sequence ID" value="AMIN000544-PA"/>
    <property type="gene ID" value="AMIN000544"/>
</dbReference>
<feature type="compositionally biased region" description="Polar residues" evidence="5">
    <location>
        <begin position="1"/>
        <end position="18"/>
    </location>
</feature>
<accession>A0A182VR61</accession>
<feature type="domain" description="RING-type" evidence="6">
    <location>
        <begin position="681"/>
        <end position="722"/>
    </location>
</feature>
<dbReference type="AlphaFoldDB" id="A0A182VR61"/>
<feature type="compositionally biased region" description="Pro residues" evidence="5">
    <location>
        <begin position="544"/>
        <end position="557"/>
    </location>
</feature>
<dbReference type="STRING" id="112268.A0A182VR61"/>
<dbReference type="PANTHER" id="PTHR46171:SF3">
    <property type="entry name" value="GH10160P"/>
    <property type="match status" value="1"/>
</dbReference>
<dbReference type="InterPro" id="IPR001841">
    <property type="entry name" value="Znf_RING"/>
</dbReference>
<evidence type="ECO:0000256" key="5">
    <source>
        <dbReference type="SAM" id="MobiDB-lite"/>
    </source>
</evidence>
<proteinExistence type="predicted"/>